<evidence type="ECO:0000259" key="1">
    <source>
        <dbReference type="SMART" id="SM00418"/>
    </source>
</evidence>
<gene>
    <name evidence="2" type="ORF">CPE01_20240</name>
</gene>
<dbReference type="CDD" id="cd00090">
    <property type="entry name" value="HTH_ARSR"/>
    <property type="match status" value="1"/>
</dbReference>
<comment type="caution">
    <text evidence="2">The sequence shown here is derived from an EMBL/GenBank/DDBJ whole genome shotgun (WGS) entry which is preliminary data.</text>
</comment>
<accession>A0A510UXS6</accession>
<dbReference type="GO" id="GO:0003700">
    <property type="term" value="F:DNA-binding transcription factor activity"/>
    <property type="evidence" value="ECO:0007669"/>
    <property type="project" value="InterPro"/>
</dbReference>
<dbReference type="InterPro" id="IPR036390">
    <property type="entry name" value="WH_DNA-bd_sf"/>
</dbReference>
<dbReference type="Proteomes" id="UP000321386">
    <property type="component" value="Unassembled WGS sequence"/>
</dbReference>
<feature type="domain" description="HTH arsR-type" evidence="1">
    <location>
        <begin position="7"/>
        <end position="89"/>
    </location>
</feature>
<dbReference type="EMBL" id="BJUA01000009">
    <property type="protein sequence ID" value="GEK18291.1"/>
    <property type="molecule type" value="Genomic_DNA"/>
</dbReference>
<keyword evidence="3" id="KW-1185">Reference proteome</keyword>
<dbReference type="InterPro" id="IPR001845">
    <property type="entry name" value="HTH_ArsR_DNA-bd_dom"/>
</dbReference>
<organism evidence="2 3">
    <name type="scientific">Cellulomonas persica</name>
    <dbReference type="NCBI Taxonomy" id="76861"/>
    <lineage>
        <taxon>Bacteria</taxon>
        <taxon>Bacillati</taxon>
        <taxon>Actinomycetota</taxon>
        <taxon>Actinomycetes</taxon>
        <taxon>Micrococcales</taxon>
        <taxon>Cellulomonadaceae</taxon>
        <taxon>Cellulomonas</taxon>
    </lineage>
</organism>
<evidence type="ECO:0000313" key="2">
    <source>
        <dbReference type="EMBL" id="GEK18291.1"/>
    </source>
</evidence>
<dbReference type="OrthoDB" id="3526885at2"/>
<dbReference type="InterPro" id="IPR011991">
    <property type="entry name" value="ArsR-like_HTH"/>
</dbReference>
<reference evidence="2 3" key="1">
    <citation type="submission" date="2019-07" db="EMBL/GenBank/DDBJ databases">
        <title>Whole genome shotgun sequence of Cellulomonas persica NBRC 101101.</title>
        <authorList>
            <person name="Hosoyama A."/>
            <person name="Uohara A."/>
            <person name="Ohji S."/>
            <person name="Ichikawa N."/>
        </authorList>
    </citation>
    <scope>NUCLEOTIDE SEQUENCE [LARGE SCALE GENOMIC DNA]</scope>
    <source>
        <strain evidence="2 3">NBRC 101101</strain>
    </source>
</reference>
<evidence type="ECO:0000313" key="3">
    <source>
        <dbReference type="Proteomes" id="UP000321386"/>
    </source>
</evidence>
<dbReference type="SUPFAM" id="SSF46785">
    <property type="entry name" value="Winged helix' DNA-binding domain"/>
    <property type="match status" value="1"/>
</dbReference>
<protein>
    <submittedName>
        <fullName evidence="2">ArsR family transcriptional regulator</fullName>
    </submittedName>
</protein>
<proteinExistence type="predicted"/>
<dbReference type="SMART" id="SM00418">
    <property type="entry name" value="HTH_ARSR"/>
    <property type="match status" value="1"/>
</dbReference>
<sequence length="199" mass="21547">MRTPPPALLPILRSQVQGRLLALLYLHPEVEYSITDAAAGTGASVKAAHQEISRLVEAGLLTDRRAGTSRLVRAAVDSPLARPLTDLLALTYGPLPVLTTALSGLRGAETAYIYGSWAARYNGEPGPPPADVDVIVVGDVDVDDLDERARRAEKILRREVNVRRVRPETWADGTDPFVSTVRARPKVAVPLDEQEQVDA</sequence>
<dbReference type="InterPro" id="IPR036388">
    <property type="entry name" value="WH-like_DNA-bd_sf"/>
</dbReference>
<name>A0A510UXS6_9CELL</name>
<dbReference type="AlphaFoldDB" id="A0A510UXS6"/>
<dbReference type="Gene3D" id="1.10.10.10">
    <property type="entry name" value="Winged helix-like DNA-binding domain superfamily/Winged helix DNA-binding domain"/>
    <property type="match status" value="1"/>
</dbReference>